<comment type="subcellular location">
    <subcellularLocation>
        <location evidence="2">Bacterial flagellum basal body</location>
    </subcellularLocation>
    <subcellularLocation>
        <location evidence="3">Cell outer membrane</location>
    </subcellularLocation>
</comment>
<keyword evidence="10" id="KW-1185">Reference proteome</keyword>
<dbReference type="STRING" id="980251.GCA_001642875_02792"/>
<reference evidence="9 10" key="1">
    <citation type="submission" date="2019-08" db="EMBL/GenBank/DDBJ databases">
        <title>Deep-cultivation of Planctomycetes and their phenomic and genomic characterization uncovers novel biology.</title>
        <authorList>
            <person name="Wiegand S."/>
            <person name="Jogler M."/>
            <person name="Boedeker C."/>
            <person name="Pinto D."/>
            <person name="Vollmers J."/>
            <person name="Rivas-Marin E."/>
            <person name="Kohn T."/>
            <person name="Peeters S.H."/>
            <person name="Heuer A."/>
            <person name="Rast P."/>
            <person name="Oberbeckmann S."/>
            <person name="Bunk B."/>
            <person name="Jeske O."/>
            <person name="Meyerdierks A."/>
            <person name="Storesund J.E."/>
            <person name="Kallscheuer N."/>
            <person name="Luecker S."/>
            <person name="Lage O.M."/>
            <person name="Pohl T."/>
            <person name="Merkel B.J."/>
            <person name="Hornburger P."/>
            <person name="Mueller R.-W."/>
            <person name="Bruemmer F."/>
            <person name="Labrenz M."/>
            <person name="Spormann A.M."/>
            <person name="Op den Camp H."/>
            <person name="Overmann J."/>
            <person name="Amann R."/>
            <person name="Jetten M.S.M."/>
            <person name="Mascher T."/>
            <person name="Medema M.H."/>
            <person name="Devos D.P."/>
            <person name="Kaster A.-K."/>
            <person name="Ovreas L."/>
            <person name="Rohde M."/>
            <person name="Galperin M.Y."/>
            <person name="Jogler C."/>
        </authorList>
    </citation>
    <scope>NUCLEOTIDE SEQUENCE [LARGE SCALE GENOMIC DNA]</scope>
    <source>
        <strain evidence="9 10">FC18</strain>
    </source>
</reference>
<evidence type="ECO:0000256" key="8">
    <source>
        <dbReference type="ARBA" id="ARBA00023237"/>
    </source>
</evidence>
<keyword evidence="9" id="KW-0969">Cilium</keyword>
<evidence type="ECO:0000256" key="1">
    <source>
        <dbReference type="ARBA" id="ARBA00002591"/>
    </source>
</evidence>
<dbReference type="InterPro" id="IPR000527">
    <property type="entry name" value="Flag_Lring"/>
</dbReference>
<dbReference type="Proteomes" id="UP000322214">
    <property type="component" value="Chromosome"/>
</dbReference>
<dbReference type="AlphaFoldDB" id="A0A5B9PAT6"/>
<sequence>MAIVASLFVLTTSPETAKAQSLFERRSANQIDQYRNYAARQRGDLLSVVISESTDVENRDERSLDKSGNSNISGGLSYSLGGGLGGATGDGALNQSSSSSRGFTGDSEFRSERQFLDRFTVTVIDVQPNGNLVISGERNISVQGDSRTLRLSGVVRQIDLLPDNSISSRFVANLDIRLSGKGTEQKFNKQGSFSRRINRLWPF</sequence>
<proteinExistence type="inferred from homology"/>
<gene>
    <name evidence="9" type="primary">flgH</name>
    <name evidence="9" type="ORF">MFFC18_32820</name>
</gene>
<dbReference type="Pfam" id="PF02107">
    <property type="entry name" value="FlgH"/>
    <property type="match status" value="1"/>
</dbReference>
<keyword evidence="7" id="KW-0975">Bacterial flagellum</keyword>
<name>A0A5B9PAT6_9BACT</name>
<dbReference type="GO" id="GO:0003774">
    <property type="term" value="F:cytoskeletal motor activity"/>
    <property type="evidence" value="ECO:0007669"/>
    <property type="project" value="InterPro"/>
</dbReference>
<evidence type="ECO:0000256" key="4">
    <source>
        <dbReference type="ARBA" id="ARBA00006929"/>
    </source>
</evidence>
<evidence type="ECO:0000313" key="10">
    <source>
        <dbReference type="Proteomes" id="UP000322214"/>
    </source>
</evidence>
<dbReference type="EMBL" id="CP042912">
    <property type="protein sequence ID" value="QEG23384.1"/>
    <property type="molecule type" value="Genomic_DNA"/>
</dbReference>
<accession>A0A5B9PAT6</accession>
<organism evidence="9 10">
    <name type="scientific">Mariniblastus fucicola</name>
    <dbReference type="NCBI Taxonomy" id="980251"/>
    <lineage>
        <taxon>Bacteria</taxon>
        <taxon>Pseudomonadati</taxon>
        <taxon>Planctomycetota</taxon>
        <taxon>Planctomycetia</taxon>
        <taxon>Pirellulales</taxon>
        <taxon>Pirellulaceae</taxon>
        <taxon>Mariniblastus</taxon>
    </lineage>
</organism>
<dbReference type="PANTHER" id="PTHR34933:SF1">
    <property type="entry name" value="FLAGELLAR L-RING PROTEIN"/>
    <property type="match status" value="1"/>
</dbReference>
<evidence type="ECO:0000256" key="7">
    <source>
        <dbReference type="ARBA" id="ARBA00023143"/>
    </source>
</evidence>
<dbReference type="KEGG" id="mff:MFFC18_32820"/>
<protein>
    <submittedName>
        <fullName evidence="9">Flagellar L-ring protein</fullName>
    </submittedName>
</protein>
<comment type="similarity">
    <text evidence="4">Belongs to the FlgH family.</text>
</comment>
<evidence type="ECO:0000256" key="2">
    <source>
        <dbReference type="ARBA" id="ARBA00004117"/>
    </source>
</evidence>
<keyword evidence="9" id="KW-0282">Flagellum</keyword>
<evidence type="ECO:0000256" key="6">
    <source>
        <dbReference type="ARBA" id="ARBA00023136"/>
    </source>
</evidence>
<dbReference type="PRINTS" id="PR01008">
    <property type="entry name" value="FLGLRINGFLGH"/>
</dbReference>
<keyword evidence="9" id="KW-0966">Cell projection</keyword>
<keyword evidence="5" id="KW-0732">Signal</keyword>
<comment type="function">
    <text evidence="1">Assembles around the rod to form the L-ring and probably protects the motor/basal body from shearing forces during rotation.</text>
</comment>
<evidence type="ECO:0000313" key="9">
    <source>
        <dbReference type="EMBL" id="QEG23384.1"/>
    </source>
</evidence>
<dbReference type="PANTHER" id="PTHR34933">
    <property type="entry name" value="FLAGELLAR L-RING PROTEIN"/>
    <property type="match status" value="1"/>
</dbReference>
<dbReference type="GO" id="GO:0009279">
    <property type="term" value="C:cell outer membrane"/>
    <property type="evidence" value="ECO:0007669"/>
    <property type="project" value="UniProtKB-SubCell"/>
</dbReference>
<keyword evidence="6" id="KW-0472">Membrane</keyword>
<dbReference type="GO" id="GO:0071973">
    <property type="term" value="P:bacterial-type flagellum-dependent cell motility"/>
    <property type="evidence" value="ECO:0007669"/>
    <property type="project" value="InterPro"/>
</dbReference>
<dbReference type="GO" id="GO:0009427">
    <property type="term" value="C:bacterial-type flagellum basal body, distal rod, L ring"/>
    <property type="evidence" value="ECO:0007669"/>
    <property type="project" value="InterPro"/>
</dbReference>
<keyword evidence="8" id="KW-0998">Cell outer membrane</keyword>
<evidence type="ECO:0000256" key="3">
    <source>
        <dbReference type="ARBA" id="ARBA00004442"/>
    </source>
</evidence>
<evidence type="ECO:0000256" key="5">
    <source>
        <dbReference type="ARBA" id="ARBA00022729"/>
    </source>
</evidence>